<name>A0ABT3JEZ0_9SPHN</name>
<dbReference type="InterPro" id="IPR037185">
    <property type="entry name" value="EmrE-like"/>
</dbReference>
<evidence type="ECO:0000259" key="7">
    <source>
        <dbReference type="Pfam" id="PF00892"/>
    </source>
</evidence>
<keyword evidence="4 6" id="KW-1133">Transmembrane helix</keyword>
<feature type="transmembrane region" description="Helical" evidence="6">
    <location>
        <begin position="41"/>
        <end position="58"/>
    </location>
</feature>
<evidence type="ECO:0000313" key="8">
    <source>
        <dbReference type="EMBL" id="MCW3797642.1"/>
    </source>
</evidence>
<dbReference type="RefSeq" id="WP_264882081.1">
    <property type="nucleotide sequence ID" value="NZ_JAPDOB010000002.1"/>
</dbReference>
<feature type="transmembrane region" description="Helical" evidence="6">
    <location>
        <begin position="219"/>
        <end position="240"/>
    </location>
</feature>
<feature type="domain" description="EamA" evidence="7">
    <location>
        <begin position="154"/>
        <end position="289"/>
    </location>
</feature>
<evidence type="ECO:0000256" key="5">
    <source>
        <dbReference type="ARBA" id="ARBA00023136"/>
    </source>
</evidence>
<dbReference type="EMBL" id="JAPDOB010000002">
    <property type="protein sequence ID" value="MCW3797642.1"/>
    <property type="molecule type" value="Genomic_DNA"/>
</dbReference>
<gene>
    <name evidence="8" type="ORF">OMW55_07480</name>
</gene>
<feature type="transmembrane region" description="Helical" evidence="6">
    <location>
        <begin position="155"/>
        <end position="172"/>
    </location>
</feature>
<keyword evidence="5 6" id="KW-0472">Membrane</keyword>
<feature type="transmembrane region" description="Helical" evidence="6">
    <location>
        <begin position="94"/>
        <end position="113"/>
    </location>
</feature>
<evidence type="ECO:0000256" key="4">
    <source>
        <dbReference type="ARBA" id="ARBA00022989"/>
    </source>
</evidence>
<evidence type="ECO:0000313" key="9">
    <source>
        <dbReference type="Proteomes" id="UP001526246"/>
    </source>
</evidence>
<dbReference type="SUPFAM" id="SSF103481">
    <property type="entry name" value="Multidrug resistance efflux transporter EmrE"/>
    <property type="match status" value="2"/>
</dbReference>
<reference evidence="8 9" key="1">
    <citation type="submission" date="2022-10" db="EMBL/GenBank/DDBJ databases">
        <title>Sphingomonas sp.</title>
        <authorList>
            <person name="Jin C."/>
        </authorList>
    </citation>
    <scope>NUCLEOTIDE SEQUENCE [LARGE SCALE GENOMIC DNA]</scope>
    <source>
        <strain evidence="8 9">BN140010</strain>
    </source>
</reference>
<organism evidence="8 9">
    <name type="scientific">Sphingomonas arvum</name>
    <dbReference type="NCBI Taxonomy" id="2992113"/>
    <lineage>
        <taxon>Bacteria</taxon>
        <taxon>Pseudomonadati</taxon>
        <taxon>Pseudomonadota</taxon>
        <taxon>Alphaproteobacteria</taxon>
        <taxon>Sphingomonadales</taxon>
        <taxon>Sphingomonadaceae</taxon>
        <taxon>Sphingomonas</taxon>
    </lineage>
</organism>
<dbReference type="Gene3D" id="1.10.3730.20">
    <property type="match status" value="1"/>
</dbReference>
<feature type="transmembrane region" description="Helical" evidence="6">
    <location>
        <begin position="184"/>
        <end position="207"/>
    </location>
</feature>
<dbReference type="PANTHER" id="PTHR22911">
    <property type="entry name" value="ACYL-MALONYL CONDENSING ENZYME-RELATED"/>
    <property type="match status" value="1"/>
</dbReference>
<feature type="domain" description="EamA" evidence="7">
    <location>
        <begin position="13"/>
        <end position="139"/>
    </location>
</feature>
<keyword evidence="3 6" id="KW-0812">Transmembrane</keyword>
<dbReference type="Pfam" id="PF00892">
    <property type="entry name" value="EamA"/>
    <property type="match status" value="2"/>
</dbReference>
<feature type="transmembrane region" description="Helical" evidence="6">
    <location>
        <begin position="70"/>
        <end position="88"/>
    </location>
</feature>
<dbReference type="Proteomes" id="UP001526246">
    <property type="component" value="Unassembled WGS sequence"/>
</dbReference>
<comment type="caution">
    <text evidence="8">The sequence shown here is derived from an EMBL/GenBank/DDBJ whole genome shotgun (WGS) entry which is preliminary data.</text>
</comment>
<comment type="subcellular location">
    <subcellularLocation>
        <location evidence="1">Membrane</location>
        <topology evidence="1">Multi-pass membrane protein</topology>
    </subcellularLocation>
</comment>
<feature type="transmembrane region" description="Helical" evidence="6">
    <location>
        <begin position="273"/>
        <end position="290"/>
    </location>
</feature>
<dbReference type="PANTHER" id="PTHR22911:SF6">
    <property type="entry name" value="SOLUTE CARRIER FAMILY 35 MEMBER G1"/>
    <property type="match status" value="1"/>
</dbReference>
<evidence type="ECO:0000256" key="1">
    <source>
        <dbReference type="ARBA" id="ARBA00004141"/>
    </source>
</evidence>
<comment type="similarity">
    <text evidence="2">Belongs to the drug/metabolite transporter (DMT) superfamily. 10 TMS drug/metabolite exporter (DME) (TC 2.A.7.3) family.</text>
</comment>
<evidence type="ECO:0000256" key="3">
    <source>
        <dbReference type="ARBA" id="ARBA00022692"/>
    </source>
</evidence>
<dbReference type="InterPro" id="IPR000620">
    <property type="entry name" value="EamA_dom"/>
</dbReference>
<keyword evidence="9" id="KW-1185">Reference proteome</keyword>
<protein>
    <submittedName>
        <fullName evidence="8">DMT family transporter</fullName>
    </submittedName>
</protein>
<sequence>MHRHIHLLPFAAATLGVALFAGMDAAMKGLALALGAYSAMLWRQAFAVLCAAPFYLGSRENWPSRPAFRFHLLRGGVSAVMAVAWFYGLARLPMAEAIALSFIAPLVALYLAAALLGERIARQSIFASLLGIAGMLVLLAARLGDGGGERHLDGVLAILGSAMLYAWNLILMRQQALVASPAEVSFFQSLISGSWLLAFLPVAALLWPGQLGWPEGTQWLLLALAATLTVSSLWLLSWAYGRSEAQALVPVEYSAFLWAVLLGAAVYGEALRPTTLAGAVLIVAGCLLAARRPRHVSPMVEGAI</sequence>
<proteinExistence type="inferred from homology"/>
<evidence type="ECO:0000256" key="2">
    <source>
        <dbReference type="ARBA" id="ARBA00009853"/>
    </source>
</evidence>
<feature type="transmembrane region" description="Helical" evidence="6">
    <location>
        <begin position="125"/>
        <end position="143"/>
    </location>
</feature>
<accession>A0ABT3JEZ0</accession>
<feature type="transmembrane region" description="Helical" evidence="6">
    <location>
        <begin position="247"/>
        <end position="267"/>
    </location>
</feature>
<evidence type="ECO:0000256" key="6">
    <source>
        <dbReference type="SAM" id="Phobius"/>
    </source>
</evidence>